<dbReference type="VEuPathDB" id="MicrosporidiaDB:A0H76_963"/>
<name>A0A1X0Q6G3_9MICR</name>
<accession>A0A1X0Q6G3</accession>
<evidence type="ECO:0000313" key="2">
    <source>
        <dbReference type="Proteomes" id="UP000192501"/>
    </source>
</evidence>
<dbReference type="VEuPathDB" id="MicrosporidiaDB:HERIO_1611"/>
<dbReference type="Proteomes" id="UP000192501">
    <property type="component" value="Unassembled WGS sequence"/>
</dbReference>
<gene>
    <name evidence="1" type="ORF">A0H76_963</name>
</gene>
<comment type="caution">
    <text evidence="1">The sequence shown here is derived from an EMBL/GenBank/DDBJ whole genome shotgun (WGS) entry which is preliminary data.</text>
</comment>
<proteinExistence type="predicted"/>
<organism evidence="1 2">
    <name type="scientific">Hepatospora eriocheir</name>
    <dbReference type="NCBI Taxonomy" id="1081669"/>
    <lineage>
        <taxon>Eukaryota</taxon>
        <taxon>Fungi</taxon>
        <taxon>Fungi incertae sedis</taxon>
        <taxon>Microsporidia</taxon>
        <taxon>Hepatosporidae</taxon>
        <taxon>Hepatospora</taxon>
    </lineage>
</organism>
<dbReference type="EMBL" id="LTAI01001508">
    <property type="protein sequence ID" value="ORD95307.1"/>
    <property type="molecule type" value="Genomic_DNA"/>
</dbReference>
<reference evidence="1 2" key="1">
    <citation type="journal article" date="2017" name="Environ. Microbiol.">
        <title>Decay of the glycolytic pathway and adaptation to intranuclear parasitism within Enterocytozoonidae microsporidia.</title>
        <authorList>
            <person name="Wiredu Boakye D."/>
            <person name="Jaroenlak P."/>
            <person name="Prachumwat A."/>
            <person name="Williams T.A."/>
            <person name="Bateman K.S."/>
            <person name="Itsathitphaisarn O."/>
            <person name="Sritunyalucksana K."/>
            <person name="Paszkiewicz K.H."/>
            <person name="Moore K.A."/>
            <person name="Stentiford G.D."/>
            <person name="Williams B.A."/>
        </authorList>
    </citation>
    <scope>NUCLEOTIDE SEQUENCE [LARGE SCALE GENOMIC DNA]</scope>
    <source>
        <strain evidence="2">canceri</strain>
    </source>
</reference>
<sequence>MLLFILNILTEKKYRKFIESTLIKQNKLLNFLYNTFFCHLLQYLNTLFIEKFVAKKIHNLEFYYVLVSK</sequence>
<protein>
    <submittedName>
        <fullName evidence="1">Uncharacterized protein</fullName>
    </submittedName>
</protein>
<dbReference type="AlphaFoldDB" id="A0A1X0Q6G3"/>
<evidence type="ECO:0000313" key="1">
    <source>
        <dbReference type="EMBL" id="ORD95307.1"/>
    </source>
</evidence>